<name>A0ABD5VCM9_9EURY</name>
<evidence type="ECO:0000256" key="1">
    <source>
        <dbReference type="ARBA" id="ARBA00023015"/>
    </source>
</evidence>
<organism evidence="5 6">
    <name type="scientific">Halorubellus litoreus</name>
    <dbReference type="NCBI Taxonomy" id="755308"/>
    <lineage>
        <taxon>Archaea</taxon>
        <taxon>Methanobacteriati</taxon>
        <taxon>Methanobacteriota</taxon>
        <taxon>Stenosarchaea group</taxon>
        <taxon>Halobacteria</taxon>
        <taxon>Halobacteriales</taxon>
        <taxon>Halorubellaceae</taxon>
        <taxon>Halorubellus</taxon>
    </lineage>
</organism>
<dbReference type="EMBL" id="JBHSXN010000002">
    <property type="protein sequence ID" value="MFC6952836.1"/>
    <property type="molecule type" value="Genomic_DNA"/>
</dbReference>
<feature type="domain" description="HTH bat-type" evidence="3">
    <location>
        <begin position="163"/>
        <end position="213"/>
    </location>
</feature>
<dbReference type="RefSeq" id="WP_336349819.1">
    <property type="nucleotide sequence ID" value="NZ_JAZAQL010000002.1"/>
</dbReference>
<reference evidence="5 6" key="1">
    <citation type="journal article" date="2019" name="Int. J. Syst. Evol. Microbiol.">
        <title>The Global Catalogue of Microorganisms (GCM) 10K type strain sequencing project: providing services to taxonomists for standard genome sequencing and annotation.</title>
        <authorList>
            <consortium name="The Broad Institute Genomics Platform"/>
            <consortium name="The Broad Institute Genome Sequencing Center for Infectious Disease"/>
            <person name="Wu L."/>
            <person name="Ma J."/>
        </authorList>
    </citation>
    <scope>NUCLEOTIDE SEQUENCE [LARGE SCALE GENOMIC DNA]</scope>
    <source>
        <strain evidence="5 6">GX26</strain>
    </source>
</reference>
<evidence type="ECO:0000313" key="6">
    <source>
        <dbReference type="Proteomes" id="UP001596395"/>
    </source>
</evidence>
<accession>A0ABD5VCM9</accession>
<proteinExistence type="predicted"/>
<sequence>MKYLDVRLRLPRETMHPMLEFIADEDVVEYEELLTWNVLEDRGVEYELFYVVADREPYREQVASVDSIRWFELTPIDDDSQYLYVCQETRPEERDWRGAFASLDLLVVPPIRYQNDGSFDITLLGDGENLRAVVDGLPDDVETTVLEVGDYDRRHPRVTSDVTDRQLEAAAAAVDAGYYERPRDGSLADVARELDVAESTASNLLQEAESRIMHALLGE</sequence>
<dbReference type="PANTHER" id="PTHR34236:SF1">
    <property type="entry name" value="DIMETHYL SULFOXIDE REDUCTASE TRANSCRIPTIONAL ACTIVATOR"/>
    <property type="match status" value="1"/>
</dbReference>
<evidence type="ECO:0000256" key="2">
    <source>
        <dbReference type="ARBA" id="ARBA00023163"/>
    </source>
</evidence>
<keyword evidence="2" id="KW-0804">Transcription</keyword>
<evidence type="ECO:0000259" key="3">
    <source>
        <dbReference type="Pfam" id="PF04967"/>
    </source>
</evidence>
<gene>
    <name evidence="5" type="ORF">ACFQGB_08150</name>
</gene>
<keyword evidence="6" id="KW-1185">Reference proteome</keyword>
<comment type="caution">
    <text evidence="5">The sequence shown here is derived from an EMBL/GenBank/DDBJ whole genome shotgun (WGS) entry which is preliminary data.</text>
</comment>
<dbReference type="Proteomes" id="UP001596395">
    <property type="component" value="Unassembled WGS sequence"/>
</dbReference>
<dbReference type="Pfam" id="PF24278">
    <property type="entry name" value="HVO_0513_N"/>
    <property type="match status" value="1"/>
</dbReference>
<dbReference type="AlphaFoldDB" id="A0ABD5VCM9"/>
<dbReference type="PANTHER" id="PTHR34236">
    <property type="entry name" value="DIMETHYL SULFOXIDE REDUCTASE TRANSCRIPTIONAL ACTIVATOR"/>
    <property type="match status" value="1"/>
</dbReference>
<dbReference type="InterPro" id="IPR056493">
    <property type="entry name" value="HVO_0513_N"/>
</dbReference>
<evidence type="ECO:0000313" key="5">
    <source>
        <dbReference type="EMBL" id="MFC6952836.1"/>
    </source>
</evidence>
<dbReference type="InterPro" id="IPR007050">
    <property type="entry name" value="HTH_bacterioopsin"/>
</dbReference>
<keyword evidence="1" id="KW-0805">Transcription regulation</keyword>
<protein>
    <submittedName>
        <fullName evidence="5">Helix-turn-helix domain-containing protein</fullName>
    </submittedName>
</protein>
<dbReference type="Pfam" id="PF04967">
    <property type="entry name" value="HTH_10"/>
    <property type="match status" value="1"/>
</dbReference>
<evidence type="ECO:0000259" key="4">
    <source>
        <dbReference type="Pfam" id="PF24278"/>
    </source>
</evidence>
<feature type="domain" description="HVO-0513-like N-terminal" evidence="4">
    <location>
        <begin position="16"/>
        <end position="151"/>
    </location>
</feature>